<organism evidence="2 3">
    <name type="scientific">Lujinxingia vulgaris</name>
    <dbReference type="NCBI Taxonomy" id="2600176"/>
    <lineage>
        <taxon>Bacteria</taxon>
        <taxon>Deltaproteobacteria</taxon>
        <taxon>Bradymonadales</taxon>
        <taxon>Lujinxingiaceae</taxon>
        <taxon>Lujinxingia</taxon>
    </lineage>
</organism>
<evidence type="ECO:0000313" key="2">
    <source>
        <dbReference type="EMBL" id="TXD41772.1"/>
    </source>
</evidence>
<feature type="transmembrane region" description="Helical" evidence="1">
    <location>
        <begin position="91"/>
        <end position="110"/>
    </location>
</feature>
<keyword evidence="1" id="KW-1133">Transmembrane helix</keyword>
<keyword evidence="1" id="KW-0472">Membrane</keyword>
<sequence>MMSAILYFFVSFIVQAVALKAALSMVGHGNTSNALSKAIGISLFLNVLLFFVGLVPILGWVLKPLIWLLVVMSAYNTSFFKSMGVGVVQVFLQWGIALVLSWIGFNMAFAGV</sequence>
<name>A0A5C6XPM0_9DELT</name>
<dbReference type="EMBL" id="VOSL01000015">
    <property type="protein sequence ID" value="TXD41772.1"/>
    <property type="molecule type" value="Genomic_DNA"/>
</dbReference>
<comment type="caution">
    <text evidence="2">The sequence shown here is derived from an EMBL/GenBank/DDBJ whole genome shotgun (WGS) entry which is preliminary data.</text>
</comment>
<reference evidence="2 3" key="1">
    <citation type="submission" date="2019-08" db="EMBL/GenBank/DDBJ databases">
        <title>Bradymonadales sp. TMQ2.</title>
        <authorList>
            <person name="Liang Q."/>
        </authorList>
    </citation>
    <scope>NUCLEOTIDE SEQUENCE [LARGE SCALE GENOMIC DNA]</scope>
    <source>
        <strain evidence="2 3">TMQ2</strain>
    </source>
</reference>
<evidence type="ECO:0000256" key="1">
    <source>
        <dbReference type="SAM" id="Phobius"/>
    </source>
</evidence>
<gene>
    <name evidence="2" type="ORF">FRC96_03490</name>
</gene>
<proteinExistence type="predicted"/>
<protein>
    <submittedName>
        <fullName evidence="2">Uncharacterized protein</fullName>
    </submittedName>
</protein>
<accession>A0A5C6XPM0</accession>
<evidence type="ECO:0000313" key="3">
    <source>
        <dbReference type="Proteomes" id="UP000321046"/>
    </source>
</evidence>
<dbReference type="AlphaFoldDB" id="A0A5C6XPM0"/>
<keyword evidence="1" id="KW-0812">Transmembrane</keyword>
<dbReference type="Proteomes" id="UP000321046">
    <property type="component" value="Unassembled WGS sequence"/>
</dbReference>
<feature type="transmembrane region" description="Helical" evidence="1">
    <location>
        <begin position="34"/>
        <end position="58"/>
    </location>
</feature>